<dbReference type="Proteomes" id="UP000813444">
    <property type="component" value="Unassembled WGS sequence"/>
</dbReference>
<accession>A0A8K0SHC2</accession>
<dbReference type="AlphaFoldDB" id="A0A8K0SHC2"/>
<dbReference type="Gene3D" id="3.40.50.150">
    <property type="entry name" value="Vaccinia Virus protein VP39"/>
    <property type="match status" value="1"/>
</dbReference>
<name>A0A8K0SHC2_9HYPO</name>
<keyword evidence="1 5" id="KW-0489">Methyltransferase</keyword>
<evidence type="ECO:0000313" key="6">
    <source>
        <dbReference type="Proteomes" id="UP000813444"/>
    </source>
</evidence>
<dbReference type="SUPFAM" id="SSF53335">
    <property type="entry name" value="S-adenosyl-L-methionine-dependent methyltransferases"/>
    <property type="match status" value="1"/>
</dbReference>
<evidence type="ECO:0000256" key="2">
    <source>
        <dbReference type="ARBA" id="ARBA00022679"/>
    </source>
</evidence>
<sequence length="253" mass="28186">MALFTSSQALEASPTIHKLLARLHAESEAQETSWSQKIFYVKRLFRNYLWGVNWNAASDDHMRTKFVALEQDKCQLVYLLARAFNAKNIVEAGTSFGVSTIYLALAVGQNVQRAKALTGEPVFGKVVATEKEPSKAVRAREHWKEAGPEVEDWIELREGDLRETLTVEEGLPGQIDMLLLDIWTPLALPALEIIRPRLSAGALVVTDNTIGARPLYKDLLDYLHDPANGFKTTTVPYSKGLEVSVYLPSISDC</sequence>
<evidence type="ECO:0000256" key="3">
    <source>
        <dbReference type="ARBA" id="ARBA00022691"/>
    </source>
</evidence>
<dbReference type="PROSITE" id="PS51682">
    <property type="entry name" value="SAM_OMT_I"/>
    <property type="match status" value="1"/>
</dbReference>
<dbReference type="GO" id="GO:0008171">
    <property type="term" value="F:O-methyltransferase activity"/>
    <property type="evidence" value="ECO:0007669"/>
    <property type="project" value="InterPro"/>
</dbReference>
<dbReference type="GO" id="GO:0032259">
    <property type="term" value="P:methylation"/>
    <property type="evidence" value="ECO:0007669"/>
    <property type="project" value="UniProtKB-KW"/>
</dbReference>
<dbReference type="Pfam" id="PF13578">
    <property type="entry name" value="Methyltransf_24"/>
    <property type="match status" value="1"/>
</dbReference>
<keyword evidence="6" id="KW-1185">Reference proteome</keyword>
<gene>
    <name evidence="5" type="ORF">B0I35DRAFT_443522</name>
</gene>
<protein>
    <submittedName>
        <fullName evidence="5">S-adenosyl-L-methionine-dependent methyltransferase</fullName>
    </submittedName>
</protein>
<organism evidence="5 6">
    <name type="scientific">Stachybotrys elegans</name>
    <dbReference type="NCBI Taxonomy" id="80388"/>
    <lineage>
        <taxon>Eukaryota</taxon>
        <taxon>Fungi</taxon>
        <taxon>Dikarya</taxon>
        <taxon>Ascomycota</taxon>
        <taxon>Pezizomycotina</taxon>
        <taxon>Sordariomycetes</taxon>
        <taxon>Hypocreomycetidae</taxon>
        <taxon>Hypocreales</taxon>
        <taxon>Stachybotryaceae</taxon>
        <taxon>Stachybotrys</taxon>
    </lineage>
</organism>
<evidence type="ECO:0000256" key="4">
    <source>
        <dbReference type="ARBA" id="ARBA00023453"/>
    </source>
</evidence>
<reference evidence="5" key="1">
    <citation type="journal article" date="2021" name="Nat. Commun.">
        <title>Genetic determinants of endophytism in the Arabidopsis root mycobiome.</title>
        <authorList>
            <person name="Mesny F."/>
            <person name="Miyauchi S."/>
            <person name="Thiergart T."/>
            <person name="Pickel B."/>
            <person name="Atanasova L."/>
            <person name="Karlsson M."/>
            <person name="Huettel B."/>
            <person name="Barry K.W."/>
            <person name="Haridas S."/>
            <person name="Chen C."/>
            <person name="Bauer D."/>
            <person name="Andreopoulos W."/>
            <person name="Pangilinan J."/>
            <person name="LaButti K."/>
            <person name="Riley R."/>
            <person name="Lipzen A."/>
            <person name="Clum A."/>
            <person name="Drula E."/>
            <person name="Henrissat B."/>
            <person name="Kohler A."/>
            <person name="Grigoriev I.V."/>
            <person name="Martin F.M."/>
            <person name="Hacquard S."/>
        </authorList>
    </citation>
    <scope>NUCLEOTIDE SEQUENCE</scope>
    <source>
        <strain evidence="5">MPI-CAGE-CH-0235</strain>
    </source>
</reference>
<evidence type="ECO:0000313" key="5">
    <source>
        <dbReference type="EMBL" id="KAH7305926.1"/>
    </source>
</evidence>
<dbReference type="InterPro" id="IPR002935">
    <property type="entry name" value="SAM_O-MeTrfase"/>
</dbReference>
<comment type="caution">
    <text evidence="5">The sequence shown here is derived from an EMBL/GenBank/DDBJ whole genome shotgun (WGS) entry which is preliminary data.</text>
</comment>
<proteinExistence type="inferred from homology"/>
<dbReference type="EMBL" id="JAGPNK010000017">
    <property type="protein sequence ID" value="KAH7305926.1"/>
    <property type="molecule type" value="Genomic_DNA"/>
</dbReference>
<comment type="similarity">
    <text evidence="4">Belongs to the class I-like SAM-binding methyltransferase superfamily. Cation-dependent O-methyltransferase family.</text>
</comment>
<dbReference type="InterPro" id="IPR029063">
    <property type="entry name" value="SAM-dependent_MTases_sf"/>
</dbReference>
<keyword evidence="3" id="KW-0949">S-adenosyl-L-methionine</keyword>
<dbReference type="OrthoDB" id="4863010at2759"/>
<dbReference type="PANTHER" id="PTHR43167:SF1">
    <property type="entry name" value="PUTATIVE (AFU_ORTHOLOGUE AFUA_6G01830)-RELATED"/>
    <property type="match status" value="1"/>
</dbReference>
<dbReference type="PANTHER" id="PTHR43167">
    <property type="entry name" value="PUTATIVE (AFU_ORTHOLOGUE AFUA_6G01830)-RELATED"/>
    <property type="match status" value="1"/>
</dbReference>
<keyword evidence="2" id="KW-0808">Transferase</keyword>
<evidence type="ECO:0000256" key="1">
    <source>
        <dbReference type="ARBA" id="ARBA00022603"/>
    </source>
</evidence>